<keyword evidence="1" id="KW-1133">Transmembrane helix</keyword>
<keyword evidence="1" id="KW-0472">Membrane</keyword>
<dbReference type="PaxDb" id="44689-DDB0219868"/>
<dbReference type="OMA" id="WLEWMSA"/>
<accession>Q54BP0</accession>
<dbReference type="VEuPathDB" id="AmoebaDB:DDB_G0293694"/>
<gene>
    <name evidence="2" type="ORF">DDB_G0293694</name>
</gene>
<feature type="transmembrane region" description="Helical" evidence="1">
    <location>
        <begin position="113"/>
        <end position="132"/>
    </location>
</feature>
<feature type="transmembrane region" description="Helical" evidence="1">
    <location>
        <begin position="40"/>
        <end position="62"/>
    </location>
</feature>
<dbReference type="GeneID" id="8629272"/>
<sequence length="180" mass="20507">MRRQTGRQLENEYLDEQEQKDVINNLLTNDKSTSLFYRKCISMVGFFCGVLKLLCAILPFNVLPFEHLAHSTLKGSGVSSFFIAWLEWISASAYIAGGIGMYPDFVKGFIRKWIMFACIGFTSFTSFVVLILSGSIFATLWITGVNCIYLFACLYVFSITSNSQREIINLQKFQYPHKKA</sequence>
<reference evidence="2 3" key="1">
    <citation type="journal article" date="2005" name="Nature">
        <title>The genome of the social amoeba Dictyostelium discoideum.</title>
        <authorList>
            <consortium name="The Dictyostelium discoideum Sequencing Consortium"/>
            <person name="Eichinger L."/>
            <person name="Pachebat J.A."/>
            <person name="Glockner G."/>
            <person name="Rajandream M.A."/>
            <person name="Sucgang R."/>
            <person name="Berriman M."/>
            <person name="Song J."/>
            <person name="Olsen R."/>
            <person name="Szafranski K."/>
            <person name="Xu Q."/>
            <person name="Tunggal B."/>
            <person name="Kummerfeld S."/>
            <person name="Madera M."/>
            <person name="Konfortov B.A."/>
            <person name="Rivero F."/>
            <person name="Bankier A.T."/>
            <person name="Lehmann R."/>
            <person name="Hamlin N."/>
            <person name="Davies R."/>
            <person name="Gaudet P."/>
            <person name="Fey P."/>
            <person name="Pilcher K."/>
            <person name="Chen G."/>
            <person name="Saunders D."/>
            <person name="Sodergren E."/>
            <person name="Davis P."/>
            <person name="Kerhornou A."/>
            <person name="Nie X."/>
            <person name="Hall N."/>
            <person name="Anjard C."/>
            <person name="Hemphill L."/>
            <person name="Bason N."/>
            <person name="Farbrother P."/>
            <person name="Desany B."/>
            <person name="Just E."/>
            <person name="Morio T."/>
            <person name="Rost R."/>
            <person name="Churcher C."/>
            <person name="Cooper J."/>
            <person name="Haydock S."/>
            <person name="van Driessche N."/>
            <person name="Cronin A."/>
            <person name="Goodhead I."/>
            <person name="Muzny D."/>
            <person name="Mourier T."/>
            <person name="Pain A."/>
            <person name="Lu M."/>
            <person name="Harper D."/>
            <person name="Lindsay R."/>
            <person name="Hauser H."/>
            <person name="James K."/>
            <person name="Quiles M."/>
            <person name="Madan Babu M."/>
            <person name="Saito T."/>
            <person name="Buchrieser C."/>
            <person name="Wardroper A."/>
            <person name="Felder M."/>
            <person name="Thangavelu M."/>
            <person name="Johnson D."/>
            <person name="Knights A."/>
            <person name="Loulseged H."/>
            <person name="Mungall K."/>
            <person name="Oliver K."/>
            <person name="Price C."/>
            <person name="Quail M.A."/>
            <person name="Urushihara H."/>
            <person name="Hernandez J."/>
            <person name="Rabbinowitsch E."/>
            <person name="Steffen D."/>
            <person name="Sanders M."/>
            <person name="Ma J."/>
            <person name="Kohara Y."/>
            <person name="Sharp S."/>
            <person name="Simmonds M."/>
            <person name="Spiegler S."/>
            <person name="Tivey A."/>
            <person name="Sugano S."/>
            <person name="White B."/>
            <person name="Walker D."/>
            <person name="Woodward J."/>
            <person name="Winckler T."/>
            <person name="Tanaka Y."/>
            <person name="Shaulsky G."/>
            <person name="Schleicher M."/>
            <person name="Weinstock G."/>
            <person name="Rosenthal A."/>
            <person name="Cox E.C."/>
            <person name="Chisholm R.L."/>
            <person name="Gibbs R."/>
            <person name="Loomis W.F."/>
            <person name="Platzer M."/>
            <person name="Kay R.R."/>
            <person name="Williams J."/>
            <person name="Dear P.H."/>
            <person name="Noegel A.A."/>
            <person name="Barrell B."/>
            <person name="Kuspa A."/>
        </authorList>
    </citation>
    <scope>NUCLEOTIDE SEQUENCE [LARGE SCALE GENOMIC DNA]</scope>
    <source>
        <strain evidence="2 3">AX4</strain>
    </source>
</reference>
<evidence type="ECO:0000313" key="2">
    <source>
        <dbReference type="EMBL" id="EAL60659.1"/>
    </source>
</evidence>
<dbReference type="KEGG" id="ddi:DDB_G0293694"/>
<evidence type="ECO:0000256" key="1">
    <source>
        <dbReference type="SAM" id="Phobius"/>
    </source>
</evidence>
<evidence type="ECO:0000313" key="3">
    <source>
        <dbReference type="Proteomes" id="UP000002195"/>
    </source>
</evidence>
<keyword evidence="1" id="KW-0812">Transmembrane</keyword>
<dbReference type="Proteomes" id="UP000002195">
    <property type="component" value="Unassembled WGS sequence"/>
</dbReference>
<feature type="transmembrane region" description="Helical" evidence="1">
    <location>
        <begin position="138"/>
        <end position="157"/>
    </location>
</feature>
<feature type="transmembrane region" description="Helical" evidence="1">
    <location>
        <begin position="82"/>
        <end position="101"/>
    </location>
</feature>
<protein>
    <submittedName>
        <fullName evidence="2">Uncharacterized protein</fullName>
    </submittedName>
</protein>
<dbReference type="InParanoid" id="Q54BP0"/>
<comment type="caution">
    <text evidence="2">The sequence shown here is derived from an EMBL/GenBank/DDBJ whole genome shotgun (WGS) entry which is preliminary data.</text>
</comment>
<dbReference type="RefSeq" id="XP_628989.1">
    <property type="nucleotide sequence ID" value="XM_628987.1"/>
</dbReference>
<name>Q54BP0_DICDI</name>
<dbReference type="EMBL" id="AAFI02000218">
    <property type="protein sequence ID" value="EAL60659.1"/>
    <property type="molecule type" value="Genomic_DNA"/>
</dbReference>
<organism evidence="2 3">
    <name type="scientific">Dictyostelium discoideum</name>
    <name type="common">Social amoeba</name>
    <dbReference type="NCBI Taxonomy" id="44689"/>
    <lineage>
        <taxon>Eukaryota</taxon>
        <taxon>Amoebozoa</taxon>
        <taxon>Evosea</taxon>
        <taxon>Eumycetozoa</taxon>
        <taxon>Dictyostelia</taxon>
        <taxon>Dictyosteliales</taxon>
        <taxon>Dictyosteliaceae</taxon>
        <taxon>Dictyostelium</taxon>
    </lineage>
</organism>
<dbReference type="AlphaFoldDB" id="Q54BP0"/>
<proteinExistence type="predicted"/>
<dbReference type="SMR" id="Q54BP0"/>
<dbReference type="HOGENOM" id="CLU_1498976_0_0_1"/>
<keyword evidence="3" id="KW-1185">Reference proteome</keyword>
<dbReference type="dictyBase" id="DDB_G0293694"/>
<dbReference type="eggNOG" id="ENOG502RD8J">
    <property type="taxonomic scope" value="Eukaryota"/>
</dbReference>